<keyword evidence="3 16" id="KW-0150">Chloroplast</keyword>
<evidence type="ECO:0000313" key="20">
    <source>
        <dbReference type="Proteomes" id="UP001177140"/>
    </source>
</evidence>
<protein>
    <recommendedName>
        <fullName evidence="15">Cytochrome b559 subunit alpha</fullName>
    </recommendedName>
    <alternativeName>
        <fullName evidence="16">PSII reaction center subunit V</fullName>
    </alternativeName>
</protein>
<keyword evidence="10 16" id="KW-1133">Transmembrane helix</keyword>
<name>A0AA42B4A2_PAPNU</name>
<dbReference type="AlphaFoldDB" id="A0AA42B4A2"/>
<evidence type="ECO:0000256" key="2">
    <source>
        <dbReference type="ARBA" id="ARBA00022448"/>
    </source>
</evidence>
<dbReference type="InterPro" id="IPR013082">
    <property type="entry name" value="PSII_cytb559_asu_lum"/>
</dbReference>
<evidence type="ECO:0000256" key="4">
    <source>
        <dbReference type="ARBA" id="ARBA00022531"/>
    </source>
</evidence>
<gene>
    <name evidence="19" type="ORF">MKW94_013910</name>
</gene>
<dbReference type="HAMAP" id="MF_00642">
    <property type="entry name" value="PSII_PsbE"/>
    <property type="match status" value="1"/>
</dbReference>
<evidence type="ECO:0000256" key="7">
    <source>
        <dbReference type="ARBA" id="ARBA00022692"/>
    </source>
</evidence>
<keyword evidence="11 16" id="KW-0408">Iron</keyword>
<organism evidence="19 20">
    <name type="scientific">Papaver nudicaule</name>
    <name type="common">Iceland poppy</name>
    <dbReference type="NCBI Taxonomy" id="74823"/>
    <lineage>
        <taxon>Eukaryota</taxon>
        <taxon>Viridiplantae</taxon>
        <taxon>Streptophyta</taxon>
        <taxon>Embryophyta</taxon>
        <taxon>Tracheophyta</taxon>
        <taxon>Spermatophyta</taxon>
        <taxon>Magnoliopsida</taxon>
        <taxon>Ranunculales</taxon>
        <taxon>Papaveraceae</taxon>
        <taxon>Papaveroideae</taxon>
        <taxon>Papaver</taxon>
    </lineage>
</organism>
<keyword evidence="4 16" id="KW-0602">Photosynthesis</keyword>
<evidence type="ECO:0000256" key="8">
    <source>
        <dbReference type="ARBA" id="ARBA00022723"/>
    </source>
</evidence>
<evidence type="ECO:0000256" key="14">
    <source>
        <dbReference type="ARBA" id="ARBA00023276"/>
    </source>
</evidence>
<sequence length="107" mass="11865">MSGSTGERAFGDIITSIRYWVIHSITIPPLFIAGWLFVSAGLAYDVFGSPRPNEYFTESRQGIPLITGRFDPLAQLNEFMQRLAIHGLAVPTVSFLGSISAMQFIQR</sequence>
<feature type="domain" description="Photosystem II cytochrome b559 N-terminal" evidence="17">
    <location>
        <begin position="6"/>
        <end position="34"/>
    </location>
</feature>
<dbReference type="Gene3D" id="1.20.5.860">
    <property type="entry name" value="Photosystem II cytochrome b559, alpha subunit"/>
    <property type="match status" value="1"/>
</dbReference>
<evidence type="ECO:0000256" key="9">
    <source>
        <dbReference type="ARBA" id="ARBA00022982"/>
    </source>
</evidence>
<evidence type="ECO:0000256" key="15">
    <source>
        <dbReference type="RuleBase" id="RU000619"/>
    </source>
</evidence>
<dbReference type="InterPro" id="IPR006217">
    <property type="entry name" value="PSII_cyt_b559_asu"/>
</dbReference>
<evidence type="ECO:0000256" key="16">
    <source>
        <dbReference type="RuleBase" id="RU004529"/>
    </source>
</evidence>
<dbReference type="InterPro" id="IPR006216">
    <property type="entry name" value="PSII_cyt_b559_CS"/>
</dbReference>
<dbReference type="Pfam" id="PF00284">
    <property type="entry name" value="Cytochrom_B559a"/>
    <property type="match status" value="1"/>
</dbReference>
<keyword evidence="5 16" id="KW-0349">Heme</keyword>
<keyword evidence="6" id="KW-0934">Plastid</keyword>
<comment type="subunit">
    <text evidence="16">Heterodimer of an alpha subunit and a beta subunit.</text>
</comment>
<keyword evidence="20" id="KW-1185">Reference proteome</keyword>
<evidence type="ECO:0000256" key="10">
    <source>
        <dbReference type="ARBA" id="ARBA00022989"/>
    </source>
</evidence>
<keyword evidence="13 16" id="KW-0472">Membrane</keyword>
<dbReference type="Pfam" id="PF00283">
    <property type="entry name" value="Cytochrom_B559"/>
    <property type="match status" value="1"/>
</dbReference>
<comment type="subcellular location">
    <subcellularLocation>
        <location evidence="1">Membrane</location>
        <topology evidence="1">Single-pass membrane protein</topology>
    </subcellularLocation>
    <subcellularLocation>
        <location evidence="16">Plastid</location>
        <location evidence="16">Chloroplast thylakoid membrane</location>
        <topology evidence="16">Single-pass membrane protein</topology>
    </subcellularLocation>
</comment>
<dbReference type="NCBIfam" id="TIGR01332">
    <property type="entry name" value="cyt_b559_alpha"/>
    <property type="match status" value="1"/>
</dbReference>
<evidence type="ECO:0000256" key="12">
    <source>
        <dbReference type="ARBA" id="ARBA00023078"/>
    </source>
</evidence>
<keyword evidence="8 16" id="KW-0479">Metal-binding</keyword>
<keyword evidence="14 16" id="KW-0604">Photosystem II</keyword>
<dbReference type="GO" id="GO:0020037">
    <property type="term" value="F:heme binding"/>
    <property type="evidence" value="ECO:0007669"/>
    <property type="project" value="InterPro"/>
</dbReference>
<dbReference type="Proteomes" id="UP001177140">
    <property type="component" value="Unassembled WGS sequence"/>
</dbReference>
<keyword evidence="9 16" id="KW-0249">Electron transport</keyword>
<evidence type="ECO:0000256" key="3">
    <source>
        <dbReference type="ARBA" id="ARBA00022528"/>
    </source>
</evidence>
<evidence type="ECO:0000256" key="11">
    <source>
        <dbReference type="ARBA" id="ARBA00023004"/>
    </source>
</evidence>
<dbReference type="PROSITE" id="PS00537">
    <property type="entry name" value="CYTOCHROME_B559"/>
    <property type="match status" value="1"/>
</dbReference>
<accession>A0AA42B4A2</accession>
<dbReference type="GO" id="GO:0009535">
    <property type="term" value="C:chloroplast thylakoid membrane"/>
    <property type="evidence" value="ECO:0007669"/>
    <property type="project" value="UniProtKB-SubCell"/>
</dbReference>
<feature type="domain" description="Photosystem II cytochrome b559 alpha subunit lumenal region" evidence="18">
    <location>
        <begin position="42"/>
        <end position="79"/>
    </location>
</feature>
<evidence type="ECO:0000256" key="1">
    <source>
        <dbReference type="ARBA" id="ARBA00004167"/>
    </source>
</evidence>
<comment type="function">
    <text evidence="16">This b-type cytochrome is tightly associated with the reaction center of photosystem II (PSII). PSII is a light-driven water:plastoquinone oxidoreductase that uses light energy to abstract electrons from H(2)O, generating O(2) and a proton gradient subsequently used for ATP formation. It consists of a core antenna complex that captures photons, and an electron transfer chain that converts photonic excitation into a charge separation.</text>
</comment>
<evidence type="ECO:0000256" key="5">
    <source>
        <dbReference type="ARBA" id="ARBA00022617"/>
    </source>
</evidence>
<evidence type="ECO:0000313" key="19">
    <source>
        <dbReference type="EMBL" id="MCL7050938.1"/>
    </source>
</evidence>
<keyword evidence="2 16" id="KW-0813">Transport</keyword>
<feature type="transmembrane region" description="Helical" evidence="16">
    <location>
        <begin position="83"/>
        <end position="105"/>
    </location>
</feature>
<dbReference type="GO" id="GO:0009539">
    <property type="term" value="C:photosystem II reaction center"/>
    <property type="evidence" value="ECO:0007669"/>
    <property type="project" value="InterPro"/>
</dbReference>
<evidence type="ECO:0000259" key="17">
    <source>
        <dbReference type="Pfam" id="PF00283"/>
    </source>
</evidence>
<comment type="caution">
    <text evidence="16">Lacks conserved residue(s) required for the propagation of feature annotation.</text>
</comment>
<evidence type="ECO:0000256" key="6">
    <source>
        <dbReference type="ARBA" id="ARBA00022640"/>
    </source>
</evidence>
<dbReference type="InterPro" id="IPR013081">
    <property type="entry name" value="PSII_cyt_b559_N"/>
</dbReference>
<comment type="caution">
    <text evidence="19">The sequence shown here is derived from an EMBL/GenBank/DDBJ whole genome shotgun (WGS) entry which is preliminary data.</text>
</comment>
<dbReference type="SUPFAM" id="SSF161045">
    <property type="entry name" value="Cytochrome b559 subunits"/>
    <property type="match status" value="2"/>
</dbReference>
<dbReference type="PANTHER" id="PTHR33391:SF13">
    <property type="entry name" value="CYTOCHROME B559 SUBUNIT ALPHA"/>
    <property type="match status" value="1"/>
</dbReference>
<keyword evidence="12" id="KW-0793">Thylakoid</keyword>
<comment type="similarity">
    <text evidence="16">Belongs to the PsbE/PsbF family.</text>
</comment>
<dbReference type="GO" id="GO:0046872">
    <property type="term" value="F:metal ion binding"/>
    <property type="evidence" value="ECO:0007669"/>
    <property type="project" value="UniProtKB-KW"/>
</dbReference>
<feature type="transmembrane region" description="Helical" evidence="16">
    <location>
        <begin position="20"/>
        <end position="44"/>
    </location>
</feature>
<dbReference type="GO" id="GO:0009767">
    <property type="term" value="P:photosynthetic electron transport chain"/>
    <property type="evidence" value="ECO:0007669"/>
    <property type="project" value="InterPro"/>
</dbReference>
<dbReference type="InterPro" id="IPR037025">
    <property type="entry name" value="PSII_cyt_b559_asu_sf"/>
</dbReference>
<dbReference type="PANTHER" id="PTHR33391">
    <property type="entry name" value="CYTOCHROME B559 SUBUNIT BETA-RELATED"/>
    <property type="match status" value="1"/>
</dbReference>
<evidence type="ECO:0000259" key="18">
    <source>
        <dbReference type="Pfam" id="PF00284"/>
    </source>
</evidence>
<evidence type="ECO:0000256" key="13">
    <source>
        <dbReference type="ARBA" id="ARBA00023136"/>
    </source>
</evidence>
<reference evidence="19" key="1">
    <citation type="submission" date="2022-03" db="EMBL/GenBank/DDBJ databases">
        <title>A functionally conserved STORR gene fusion in Papaver species that diverged 16.8 million years ago.</title>
        <authorList>
            <person name="Catania T."/>
        </authorList>
    </citation>
    <scope>NUCLEOTIDE SEQUENCE</scope>
    <source>
        <strain evidence="19">S-191538</strain>
    </source>
</reference>
<proteinExistence type="inferred from homology"/>
<keyword evidence="7 16" id="KW-0812">Transmembrane</keyword>
<dbReference type="EMBL" id="JAJJMA010333408">
    <property type="protein sequence ID" value="MCL7050938.1"/>
    <property type="molecule type" value="Genomic_DNA"/>
</dbReference>